<sequence>MPRRSILAPFPKYKCEHCPIKAIRDIGLVSIGEDQAAAIQLHDHVGVIKTDSHAIGSATEEGASQALRVILKPRSIVRNDDRRPLGKIFFDIDIQLSGRFPLAIRPTYLQPVESVIEQVVQRPKKQTESEISFDIRNAVFQSRAHEFDFVITEPDTVDIPRSLDQVFDAVWALLTFTQQFAEPIKDADQFSRLHLYSFTAPPPFYGVMKDANTLFDFMKNDGQPHAG</sequence>
<gene>
    <name evidence="1" type="ORF">ACY05_03170</name>
</gene>
<organism evidence="1 2">
    <name type="scientific">Sterolibacterium denitrificans</name>
    <dbReference type="NCBI Taxonomy" id="157592"/>
    <lineage>
        <taxon>Bacteria</taxon>
        <taxon>Pseudomonadati</taxon>
        <taxon>Pseudomonadota</taxon>
        <taxon>Betaproteobacteria</taxon>
        <taxon>Nitrosomonadales</taxon>
        <taxon>Sterolibacteriaceae</taxon>
        <taxon>Sterolibacterium</taxon>
    </lineage>
</organism>
<accession>A0A656ZCW2</accession>
<protein>
    <submittedName>
        <fullName evidence="1">Uncharacterized protein</fullName>
    </submittedName>
</protein>
<dbReference type="AlphaFoldDB" id="A0A656ZCW2"/>
<dbReference type="EMBL" id="LFZK01000001">
    <property type="protein sequence ID" value="KYC29508.1"/>
    <property type="molecule type" value="Genomic_DNA"/>
</dbReference>
<evidence type="ECO:0000313" key="2">
    <source>
        <dbReference type="Proteomes" id="UP000243416"/>
    </source>
</evidence>
<evidence type="ECO:0000313" key="1">
    <source>
        <dbReference type="EMBL" id="KYC29508.1"/>
    </source>
</evidence>
<reference evidence="1 2" key="1">
    <citation type="journal article" date="2016" name="ISME J.">
        <title>Integrated multi-omics analyses reveal the biochemical mechanisms and phylogenetic relevance of anaerobic androgen biodegradation in the environment.</title>
        <authorList>
            <person name="Yang F.C."/>
            <person name="Chen Y.L."/>
            <person name="Tang S.L."/>
            <person name="Yu C.P."/>
            <person name="Wang P.H."/>
            <person name="Ismail W."/>
            <person name="Wang C.H."/>
            <person name="Ding J.Y."/>
            <person name="Yang C.Y."/>
            <person name="Yang C.Y."/>
            <person name="Chiang Y.R."/>
        </authorList>
    </citation>
    <scope>NUCLEOTIDE SEQUENCE [LARGE SCALE GENOMIC DNA]</scope>
    <source>
        <strain evidence="1 2">DSM 13999</strain>
    </source>
</reference>
<name>A0A656ZCW2_9PROT</name>
<dbReference type="Proteomes" id="UP000243416">
    <property type="component" value="Unassembled WGS sequence"/>
</dbReference>
<comment type="caution">
    <text evidence="1">The sequence shown here is derived from an EMBL/GenBank/DDBJ whole genome shotgun (WGS) entry which is preliminary data.</text>
</comment>
<keyword evidence="2" id="KW-1185">Reference proteome</keyword>
<proteinExistence type="predicted"/>